<dbReference type="GO" id="GO:0005524">
    <property type="term" value="F:ATP binding"/>
    <property type="evidence" value="ECO:0007669"/>
    <property type="project" value="UniProtKB-KW"/>
</dbReference>
<proteinExistence type="predicted"/>
<feature type="region of interest" description="Disordered" evidence="5">
    <location>
        <begin position="1"/>
        <end position="40"/>
    </location>
</feature>
<dbReference type="GO" id="GO:0140359">
    <property type="term" value="F:ABC-type transporter activity"/>
    <property type="evidence" value="ECO:0007669"/>
    <property type="project" value="InterPro"/>
</dbReference>
<feature type="transmembrane region" description="Helical" evidence="6">
    <location>
        <begin position="117"/>
        <end position="137"/>
    </location>
</feature>
<dbReference type="Gene3D" id="1.20.1560.10">
    <property type="entry name" value="ABC transporter type 1, transmembrane domain"/>
    <property type="match status" value="1"/>
</dbReference>
<evidence type="ECO:0000313" key="8">
    <source>
        <dbReference type="EMBL" id="EMI16977.1"/>
    </source>
</evidence>
<dbReference type="Proteomes" id="UP000011991">
    <property type="component" value="Unassembled WGS sequence"/>
</dbReference>
<dbReference type="SUPFAM" id="SSF90123">
    <property type="entry name" value="ABC transporter transmembrane region"/>
    <property type="match status" value="1"/>
</dbReference>
<keyword evidence="8" id="KW-0067">ATP-binding</keyword>
<reference evidence="8 9" key="1">
    <citation type="journal article" date="2013" name="Mar. Genomics">
        <title>Expression of sulfatases in Rhodopirellula baltica and the diversity of sulfatases in the genus Rhodopirellula.</title>
        <authorList>
            <person name="Wegner C.E."/>
            <person name="Richter-Heitmann T."/>
            <person name="Klindworth A."/>
            <person name="Klockow C."/>
            <person name="Richter M."/>
            <person name="Achstetter T."/>
            <person name="Glockner F.O."/>
            <person name="Harder J."/>
        </authorList>
    </citation>
    <scope>NUCLEOTIDE SEQUENCE [LARGE SCALE GENOMIC DNA]</scope>
    <source>
        <strain evidence="8 9">SM1</strain>
    </source>
</reference>
<keyword evidence="3 6" id="KW-1133">Transmembrane helix</keyword>
<dbReference type="EMBL" id="ANOG01000879">
    <property type="protein sequence ID" value="EMI16977.1"/>
    <property type="molecule type" value="Genomic_DNA"/>
</dbReference>
<evidence type="ECO:0000256" key="6">
    <source>
        <dbReference type="SAM" id="Phobius"/>
    </source>
</evidence>
<feature type="transmembrane region" description="Helical" evidence="6">
    <location>
        <begin position="67"/>
        <end position="84"/>
    </location>
</feature>
<evidence type="ECO:0000256" key="4">
    <source>
        <dbReference type="ARBA" id="ARBA00023136"/>
    </source>
</evidence>
<evidence type="ECO:0000259" key="7">
    <source>
        <dbReference type="PROSITE" id="PS50929"/>
    </source>
</evidence>
<feature type="domain" description="ABC transmembrane type-1" evidence="7">
    <location>
        <begin position="68"/>
        <end position="194"/>
    </location>
</feature>
<keyword evidence="4 6" id="KW-0472">Membrane</keyword>
<keyword evidence="2 6" id="KW-0812">Transmembrane</keyword>
<dbReference type="PROSITE" id="PS50929">
    <property type="entry name" value="ABC_TM1F"/>
    <property type="match status" value="1"/>
</dbReference>
<evidence type="ECO:0000256" key="5">
    <source>
        <dbReference type="SAM" id="MobiDB-lite"/>
    </source>
</evidence>
<evidence type="ECO:0000313" key="9">
    <source>
        <dbReference type="Proteomes" id="UP000011991"/>
    </source>
</evidence>
<keyword evidence="9" id="KW-1185">Reference proteome</keyword>
<dbReference type="GO" id="GO:0005886">
    <property type="term" value="C:plasma membrane"/>
    <property type="evidence" value="ECO:0007669"/>
    <property type="project" value="UniProtKB-SubCell"/>
</dbReference>
<accession>M5RNL1</accession>
<sequence>MPTEPSRSRFSSYREKIRQRNSRAKSPESHSYHGSGRSARKLGTRERGFWELFREFIRLTSSYHRQIAGAIGLLTVGIVLRLIPPVGTKLAIDSALSTPRKPLPDWAAGLGFPTEPFSLLLAIAGGVTVVTILATIAHLTSRWIATKAVNQAQVGIRRRVFDHAIRLPLQNVYDMKSGGVASLIREDAGGVGRADFQHSVQPMAGDRAIHRQPRDLDAGRLEIDAWRIVIAAGGVGHPSHLDQPHPSAVQRHPHAAAKD</sequence>
<evidence type="ECO:0000256" key="3">
    <source>
        <dbReference type="ARBA" id="ARBA00022989"/>
    </source>
</evidence>
<organism evidence="8 9">
    <name type="scientific">Rhodopirellula maiorica SM1</name>
    <dbReference type="NCBI Taxonomy" id="1265738"/>
    <lineage>
        <taxon>Bacteria</taxon>
        <taxon>Pseudomonadati</taxon>
        <taxon>Planctomycetota</taxon>
        <taxon>Planctomycetia</taxon>
        <taxon>Pirellulales</taxon>
        <taxon>Pirellulaceae</taxon>
        <taxon>Novipirellula</taxon>
    </lineage>
</organism>
<evidence type="ECO:0000256" key="2">
    <source>
        <dbReference type="ARBA" id="ARBA00022692"/>
    </source>
</evidence>
<dbReference type="AlphaFoldDB" id="M5RNL1"/>
<feature type="region of interest" description="Disordered" evidence="5">
    <location>
        <begin position="237"/>
        <end position="259"/>
    </location>
</feature>
<dbReference type="PATRIC" id="fig|1265738.3.peg.6056"/>
<comment type="subcellular location">
    <subcellularLocation>
        <location evidence="1">Cell membrane</location>
        <topology evidence="1">Multi-pass membrane protein</topology>
    </subcellularLocation>
</comment>
<comment type="caution">
    <text evidence="8">The sequence shown here is derived from an EMBL/GenBank/DDBJ whole genome shotgun (WGS) entry which is preliminary data.</text>
</comment>
<keyword evidence="8" id="KW-0547">Nucleotide-binding</keyword>
<dbReference type="RefSeq" id="WP_008705048.1">
    <property type="nucleotide sequence ID" value="NZ_ANOG01000879.1"/>
</dbReference>
<name>M5RNL1_9BACT</name>
<gene>
    <name evidence="8" type="ORF">RMSM_06068</name>
</gene>
<dbReference type="InterPro" id="IPR011527">
    <property type="entry name" value="ABC1_TM_dom"/>
</dbReference>
<dbReference type="InterPro" id="IPR036640">
    <property type="entry name" value="ABC1_TM_sf"/>
</dbReference>
<protein>
    <submittedName>
        <fullName evidence="8">ABC transporter ATP-binding protein</fullName>
    </submittedName>
</protein>
<evidence type="ECO:0000256" key="1">
    <source>
        <dbReference type="ARBA" id="ARBA00004651"/>
    </source>
</evidence>